<dbReference type="InterPro" id="IPR036761">
    <property type="entry name" value="TTHA0802/YceI-like_sf"/>
</dbReference>
<feature type="signal peptide" evidence="1">
    <location>
        <begin position="1"/>
        <end position="34"/>
    </location>
</feature>
<evidence type="ECO:0000313" key="2">
    <source>
        <dbReference type="EMBL" id="MBZ9567510.1"/>
    </source>
</evidence>
<accession>A0ABS7WYT4</accession>
<keyword evidence="3" id="KW-1185">Reference proteome</keyword>
<reference evidence="2 3" key="1">
    <citation type="submission" date="2021-05" db="EMBL/GenBank/DDBJ databases">
        <title>Petroleum and Energy Research Collection (APPE): ex situ preservation of microbial diversity associated with the oil industry and exploitation of its biotechnological potential.</title>
        <authorList>
            <person name="Paixao C.T.M."/>
            <person name="Gomes M.B."/>
            <person name="Oliveira V.M."/>
        </authorList>
    </citation>
    <scope>NUCLEOTIDE SEQUENCE [LARGE SCALE GENOMIC DNA]</scope>
    <source>
        <strain evidence="2 3">LIT2</strain>
    </source>
</reference>
<keyword evidence="1" id="KW-0732">Signal</keyword>
<evidence type="ECO:0000313" key="3">
    <source>
        <dbReference type="Proteomes" id="UP001319883"/>
    </source>
</evidence>
<organism evidence="2 3">
    <name type="scientific">Modicisalibacter tunisiensis</name>
    <dbReference type="NCBI Taxonomy" id="390637"/>
    <lineage>
        <taxon>Bacteria</taxon>
        <taxon>Pseudomonadati</taxon>
        <taxon>Pseudomonadota</taxon>
        <taxon>Gammaproteobacteria</taxon>
        <taxon>Oceanospirillales</taxon>
        <taxon>Halomonadaceae</taxon>
        <taxon>Modicisalibacter</taxon>
    </lineage>
</organism>
<dbReference type="Proteomes" id="UP001319883">
    <property type="component" value="Unassembled WGS sequence"/>
</dbReference>
<dbReference type="Gene3D" id="2.40.128.110">
    <property type="entry name" value="Lipid/polyisoprenoid-binding, YceI-like"/>
    <property type="match status" value="1"/>
</dbReference>
<name>A0ABS7WYT4_9GAMM</name>
<comment type="caution">
    <text evidence="2">The sequence shown here is derived from an EMBL/GenBank/DDBJ whole genome shotgun (WGS) entry which is preliminary data.</text>
</comment>
<dbReference type="RefSeq" id="WP_224415657.1">
    <property type="nucleotide sequence ID" value="NZ_JAGXFC010000001.1"/>
</dbReference>
<sequence length="211" mass="23013">MDVRFDQPCSARSRRGWVTAGVAGLLLAASPVQAAWQLLAPESRVTATLTEITAEGRQPHTHHIDHLQGTLGTDGTLRLPLRLSQTDVMKHIGPLPAWLQEMATTPLVTVVTEFDPQRLDALKVGESLTDTLTLRIDGNGEPRRESLPVHFTRKSRDRIRLTNAEPVTLDGQALMDNSVARLVLQMLGYQRIDDAVPVALDAVLVDAPAGP</sequence>
<dbReference type="EMBL" id="JAGXFD010000001">
    <property type="protein sequence ID" value="MBZ9567510.1"/>
    <property type="molecule type" value="Genomic_DNA"/>
</dbReference>
<evidence type="ECO:0008006" key="4">
    <source>
        <dbReference type="Google" id="ProtNLM"/>
    </source>
</evidence>
<proteinExistence type="predicted"/>
<feature type="chain" id="PRO_5047252698" description="Lipid/polyisoprenoid-binding YceI-like domain-containing protein" evidence="1">
    <location>
        <begin position="35"/>
        <end position="211"/>
    </location>
</feature>
<evidence type="ECO:0000256" key="1">
    <source>
        <dbReference type="SAM" id="SignalP"/>
    </source>
</evidence>
<protein>
    <recommendedName>
        <fullName evidence="4">Lipid/polyisoprenoid-binding YceI-like domain-containing protein</fullName>
    </recommendedName>
</protein>
<gene>
    <name evidence="2" type="ORF">KGQ91_07420</name>
</gene>